<keyword evidence="2" id="KW-1185">Reference proteome</keyword>
<accession>A0A2J7QWM3</accession>
<dbReference type="AlphaFoldDB" id="A0A2J7QWM3"/>
<proteinExistence type="predicted"/>
<dbReference type="InParanoid" id="A0A2J7QWM3"/>
<sequence>MFTILTYIVKQEEITGMQASLGFESSLDRGQPSFGECNRTMLGPREYFSFTWFITMHYMDTKCSTVNNRRYTIDSSTSKRQGQHPVFLRDKQTAGLLKTQNGAGSIPLCSLGISMLNFEGSSL</sequence>
<evidence type="ECO:0000313" key="2">
    <source>
        <dbReference type="Proteomes" id="UP000235965"/>
    </source>
</evidence>
<name>A0A2J7QWM3_9NEOP</name>
<reference evidence="1 2" key="1">
    <citation type="submission" date="2017-12" db="EMBL/GenBank/DDBJ databases">
        <title>Hemimetabolous genomes reveal molecular basis of termite eusociality.</title>
        <authorList>
            <person name="Harrison M.C."/>
            <person name="Jongepier E."/>
            <person name="Robertson H.M."/>
            <person name="Arning N."/>
            <person name="Bitard-Feildel T."/>
            <person name="Chao H."/>
            <person name="Childers C.P."/>
            <person name="Dinh H."/>
            <person name="Doddapaneni H."/>
            <person name="Dugan S."/>
            <person name="Gowin J."/>
            <person name="Greiner C."/>
            <person name="Han Y."/>
            <person name="Hu H."/>
            <person name="Hughes D.S.T."/>
            <person name="Huylmans A.-K."/>
            <person name="Kemena C."/>
            <person name="Kremer L.P.M."/>
            <person name="Lee S.L."/>
            <person name="Lopez-Ezquerra A."/>
            <person name="Mallet L."/>
            <person name="Monroy-Kuhn J.M."/>
            <person name="Moser A."/>
            <person name="Murali S.C."/>
            <person name="Muzny D.M."/>
            <person name="Otani S."/>
            <person name="Piulachs M.-D."/>
            <person name="Poelchau M."/>
            <person name="Qu J."/>
            <person name="Schaub F."/>
            <person name="Wada-Katsumata A."/>
            <person name="Worley K.C."/>
            <person name="Xie Q."/>
            <person name="Ylla G."/>
            <person name="Poulsen M."/>
            <person name="Gibbs R.A."/>
            <person name="Schal C."/>
            <person name="Richards S."/>
            <person name="Belles X."/>
            <person name="Korb J."/>
            <person name="Bornberg-Bauer E."/>
        </authorList>
    </citation>
    <scope>NUCLEOTIDE SEQUENCE [LARGE SCALE GENOMIC DNA]</scope>
    <source>
        <tissue evidence="1">Whole body</tissue>
    </source>
</reference>
<gene>
    <name evidence="1" type="ORF">B7P43_G16573</name>
</gene>
<dbReference type="EMBL" id="NEVH01009425">
    <property type="protein sequence ID" value="PNF32981.1"/>
    <property type="molecule type" value="Genomic_DNA"/>
</dbReference>
<comment type="caution">
    <text evidence="1">The sequence shown here is derived from an EMBL/GenBank/DDBJ whole genome shotgun (WGS) entry which is preliminary data.</text>
</comment>
<evidence type="ECO:0000313" key="1">
    <source>
        <dbReference type="EMBL" id="PNF32981.1"/>
    </source>
</evidence>
<dbReference type="Proteomes" id="UP000235965">
    <property type="component" value="Unassembled WGS sequence"/>
</dbReference>
<protein>
    <submittedName>
        <fullName evidence="1">Uncharacterized protein</fullName>
    </submittedName>
</protein>
<organism evidence="1 2">
    <name type="scientific">Cryptotermes secundus</name>
    <dbReference type="NCBI Taxonomy" id="105785"/>
    <lineage>
        <taxon>Eukaryota</taxon>
        <taxon>Metazoa</taxon>
        <taxon>Ecdysozoa</taxon>
        <taxon>Arthropoda</taxon>
        <taxon>Hexapoda</taxon>
        <taxon>Insecta</taxon>
        <taxon>Pterygota</taxon>
        <taxon>Neoptera</taxon>
        <taxon>Polyneoptera</taxon>
        <taxon>Dictyoptera</taxon>
        <taxon>Blattodea</taxon>
        <taxon>Blattoidea</taxon>
        <taxon>Termitoidae</taxon>
        <taxon>Kalotermitidae</taxon>
        <taxon>Cryptotermitinae</taxon>
        <taxon>Cryptotermes</taxon>
    </lineage>
</organism>